<dbReference type="AlphaFoldDB" id="A0A5M6DEB2"/>
<reference evidence="1 2" key="1">
    <citation type="submission" date="2019-08" db="EMBL/GenBank/DDBJ databases">
        <authorList>
            <person name="Dhanesh K."/>
            <person name="Kumar G."/>
            <person name="Sasikala C."/>
            <person name="Venkata Ramana C."/>
        </authorList>
    </citation>
    <scope>NUCLEOTIDE SEQUENCE [LARGE SCALE GENOMIC DNA]</scope>
    <source>
        <strain evidence="1 2">JC645</strain>
    </source>
</reference>
<evidence type="ECO:0000313" key="2">
    <source>
        <dbReference type="Proteomes" id="UP000324479"/>
    </source>
</evidence>
<sequence length="241" mass="26471">MARFTVFLALLLASIHVGCSSLEKRSTSQFLKPLSSEPNSQLLREKPDERELCIETARSVAAKGHASEAILLYEKAEQLDSKAGALDLELAPLYAQTGQTEKALSRYQSVLAKGVATSEIYNNLAWTLIESKRNAEAELIISQGLNKHPEDERLRSALAIVLYKLGKREESIEVFRELYGPAGSHHNVAVLDLDHGRIDSALAELATATQIPGCPKETFNLRDSLRTELAAANQPSDSMTR</sequence>
<dbReference type="Pfam" id="PF13429">
    <property type="entry name" value="TPR_15"/>
    <property type="match status" value="1"/>
</dbReference>
<accession>A0A5M6DEB2</accession>
<evidence type="ECO:0000313" key="1">
    <source>
        <dbReference type="EMBL" id="KAA5545874.1"/>
    </source>
</evidence>
<comment type="caution">
    <text evidence="1">The sequence shown here is derived from an EMBL/GenBank/DDBJ whole genome shotgun (WGS) entry which is preliminary data.</text>
</comment>
<protein>
    <submittedName>
        <fullName evidence="1">Tetratricopeptide repeat protein</fullName>
    </submittedName>
</protein>
<dbReference type="Proteomes" id="UP000324479">
    <property type="component" value="Unassembled WGS sequence"/>
</dbReference>
<dbReference type="Gene3D" id="1.25.40.10">
    <property type="entry name" value="Tetratricopeptide repeat domain"/>
    <property type="match status" value="1"/>
</dbReference>
<keyword evidence="2" id="KW-1185">Reference proteome</keyword>
<proteinExistence type="predicted"/>
<dbReference type="RefSeq" id="WP_150074707.1">
    <property type="nucleotide sequence ID" value="NZ_VWOX01000002.1"/>
</dbReference>
<name>A0A5M6DEB2_9BACT</name>
<dbReference type="InterPro" id="IPR011990">
    <property type="entry name" value="TPR-like_helical_dom_sf"/>
</dbReference>
<organism evidence="1 2">
    <name type="scientific">Roseiconus nitratireducens</name>
    <dbReference type="NCBI Taxonomy" id="2605748"/>
    <lineage>
        <taxon>Bacteria</taxon>
        <taxon>Pseudomonadati</taxon>
        <taxon>Planctomycetota</taxon>
        <taxon>Planctomycetia</taxon>
        <taxon>Pirellulales</taxon>
        <taxon>Pirellulaceae</taxon>
        <taxon>Roseiconus</taxon>
    </lineage>
</organism>
<dbReference type="EMBL" id="VWOX01000002">
    <property type="protein sequence ID" value="KAA5545874.1"/>
    <property type="molecule type" value="Genomic_DNA"/>
</dbReference>
<gene>
    <name evidence="1" type="ORF">FYK55_02860</name>
</gene>
<dbReference type="SUPFAM" id="SSF48452">
    <property type="entry name" value="TPR-like"/>
    <property type="match status" value="1"/>
</dbReference>